<dbReference type="InParanoid" id="K4AXF1"/>
<dbReference type="STRING" id="4081.K4AXF1"/>
<dbReference type="Proteomes" id="UP000004994">
    <property type="component" value="Chromosome 1"/>
</dbReference>
<evidence type="ECO:0000313" key="4">
    <source>
        <dbReference type="Proteomes" id="UP000004994"/>
    </source>
</evidence>
<reference evidence="3" key="2">
    <citation type="submission" date="2015-06" db="UniProtKB">
        <authorList>
            <consortium name="EnsemblPlants"/>
        </authorList>
    </citation>
    <scope>IDENTIFICATION</scope>
    <source>
        <strain evidence="3">cv. Heinz 1706</strain>
    </source>
</reference>
<dbReference type="OMA" id="FLCKIAR"/>
<keyword evidence="4" id="KW-1185">Reference proteome</keyword>
<dbReference type="AlphaFoldDB" id="K4AXF1"/>
<dbReference type="Gramene" id="Solyc01g074060.1.1">
    <property type="protein sequence ID" value="Solyc01g074060.1.1"/>
    <property type="gene ID" value="Solyc01g074060.1"/>
</dbReference>
<organism evidence="3">
    <name type="scientific">Solanum lycopersicum</name>
    <name type="common">Tomato</name>
    <name type="synonym">Lycopersicon esculentum</name>
    <dbReference type="NCBI Taxonomy" id="4081"/>
    <lineage>
        <taxon>Eukaryota</taxon>
        <taxon>Viridiplantae</taxon>
        <taxon>Streptophyta</taxon>
        <taxon>Embryophyta</taxon>
        <taxon>Tracheophyta</taxon>
        <taxon>Spermatophyta</taxon>
        <taxon>Magnoliopsida</taxon>
        <taxon>eudicotyledons</taxon>
        <taxon>Gunneridae</taxon>
        <taxon>Pentapetalae</taxon>
        <taxon>asterids</taxon>
        <taxon>lamiids</taxon>
        <taxon>Solanales</taxon>
        <taxon>Solanaceae</taxon>
        <taxon>Solanoideae</taxon>
        <taxon>Solaneae</taxon>
        <taxon>Solanum</taxon>
        <taxon>Solanum subgen. Lycopersicon</taxon>
    </lineage>
</organism>
<evidence type="ECO:0008006" key="5">
    <source>
        <dbReference type="Google" id="ProtNLM"/>
    </source>
</evidence>
<comment type="similarity">
    <text evidence="1 2">Belongs to the glycosyl hydrolase 1 family.</text>
</comment>
<dbReference type="PANTHER" id="PTHR10353">
    <property type="entry name" value="GLYCOSYL HYDROLASE"/>
    <property type="match status" value="1"/>
</dbReference>
<accession>K4AXF1</accession>
<evidence type="ECO:0000313" key="3">
    <source>
        <dbReference type="EnsemblPlants" id="Solyc01g074060.1.1"/>
    </source>
</evidence>
<evidence type="ECO:0000256" key="1">
    <source>
        <dbReference type="ARBA" id="ARBA00010838"/>
    </source>
</evidence>
<evidence type="ECO:0000256" key="2">
    <source>
        <dbReference type="RuleBase" id="RU003690"/>
    </source>
</evidence>
<dbReference type="GO" id="GO:0004553">
    <property type="term" value="F:hydrolase activity, hydrolyzing O-glycosyl compounds"/>
    <property type="evidence" value="ECO:0007669"/>
    <property type="project" value="InterPro"/>
</dbReference>
<dbReference type="PaxDb" id="4081-Solyc01g074060.1.1"/>
<dbReference type="EnsemblPlants" id="Solyc01g074060.1.1">
    <property type="protein sequence ID" value="Solyc01g074060.1.1"/>
    <property type="gene ID" value="Solyc01g074060.1"/>
</dbReference>
<dbReference type="PhylomeDB" id="K4AXF1"/>
<dbReference type="Pfam" id="PF00232">
    <property type="entry name" value="Glyco_hydro_1"/>
    <property type="match status" value="2"/>
</dbReference>
<dbReference type="SUPFAM" id="SSF51445">
    <property type="entry name" value="(Trans)glycosidases"/>
    <property type="match status" value="1"/>
</dbReference>
<proteinExistence type="inferred from homology"/>
<reference evidence="3" key="1">
    <citation type="journal article" date="2012" name="Nature">
        <title>The tomato genome sequence provides insights into fleshy fruit evolution.</title>
        <authorList>
            <consortium name="Tomato Genome Consortium"/>
        </authorList>
    </citation>
    <scope>NUCLEOTIDE SEQUENCE [LARGE SCALE GENOMIC DNA]</scope>
    <source>
        <strain evidence="3">cv. Heinz 1706</strain>
    </source>
</reference>
<dbReference type="GO" id="GO:0005975">
    <property type="term" value="P:carbohydrate metabolic process"/>
    <property type="evidence" value="ECO:0007669"/>
    <property type="project" value="InterPro"/>
</dbReference>
<dbReference type="InterPro" id="IPR017853">
    <property type="entry name" value="GH"/>
</dbReference>
<dbReference type="FunFam" id="3.20.20.80:FF:000409">
    <property type="entry name" value="Beta-glucosidase 11"/>
    <property type="match status" value="1"/>
</dbReference>
<dbReference type="HOGENOM" id="CLU_001859_4_4_1"/>
<dbReference type="InterPro" id="IPR001360">
    <property type="entry name" value="Glyco_hydro_1"/>
</dbReference>
<protein>
    <recommendedName>
        <fullName evidence="5">Beta-glucosidase</fullName>
    </recommendedName>
</protein>
<dbReference type="PANTHER" id="PTHR10353:SF333">
    <property type="entry name" value="BETA-GLUCOSIDASE 12-LIKE ISOFORM X1"/>
    <property type="match status" value="1"/>
</dbReference>
<dbReference type="PRINTS" id="PR00131">
    <property type="entry name" value="GLHYDRLASE1"/>
</dbReference>
<dbReference type="eggNOG" id="KOG0626">
    <property type="taxonomic scope" value="Eukaryota"/>
</dbReference>
<sequence length="168" mass="19831">MHPITYGDYPVSMRERVKNRLPKFTIEEAEMVKNSYDFLGLNYYTSPYAANIMYPDTVNITYPEDYQMSDSNVTIVEGVNDLQRPDFIRQHLLAIKDAIQDGVNVKGYFVWSFLDSFEWSSGYTQRYGINYVDYNDNLKKYPKRSIRWLKKFLSSRDIVSSSFKFNNT</sequence>
<dbReference type="Gene3D" id="3.20.20.80">
    <property type="entry name" value="Glycosidases"/>
    <property type="match status" value="2"/>
</dbReference>
<name>K4AXF1_SOLLC</name>